<accession>A0A8B6H4Z4</accession>
<comment type="caution">
    <text evidence="2">The sequence shown here is derived from an EMBL/GenBank/DDBJ whole genome shotgun (WGS) entry which is preliminary data.</text>
</comment>
<name>A0A8B6H4Z4_MYTGA</name>
<dbReference type="Proteomes" id="UP000596742">
    <property type="component" value="Unassembled WGS sequence"/>
</dbReference>
<evidence type="ECO:0000259" key="1">
    <source>
        <dbReference type="Pfam" id="PF18738"/>
    </source>
</evidence>
<dbReference type="OrthoDB" id="6367890at2759"/>
<proteinExistence type="predicted"/>
<gene>
    <name evidence="2" type="ORF">MGAL_10B004344</name>
</gene>
<sequence>MESKNKKVEGEEDMIPISQEEENYARLYLLLSGISEQAVRALFDREFNPSCLHTTLTIDSRKLDKLKKKRIINKSQWKLLFPFNCDPQSSKFDVTLMITLLTNLANFSHYGELPLLTDTSISADLARIRIYRNSISHVSLREKDMINFTEAWDDISGVCIT</sequence>
<dbReference type="Pfam" id="PF18738">
    <property type="entry name" value="HEPN_DZIP3"/>
    <property type="match status" value="1"/>
</dbReference>
<evidence type="ECO:0000313" key="2">
    <source>
        <dbReference type="EMBL" id="VDI73394.1"/>
    </source>
</evidence>
<dbReference type="InterPro" id="IPR041249">
    <property type="entry name" value="HEPN_DZIP3"/>
</dbReference>
<dbReference type="AlphaFoldDB" id="A0A8B6H4Z4"/>
<organism evidence="2 3">
    <name type="scientific">Mytilus galloprovincialis</name>
    <name type="common">Mediterranean mussel</name>
    <dbReference type="NCBI Taxonomy" id="29158"/>
    <lineage>
        <taxon>Eukaryota</taxon>
        <taxon>Metazoa</taxon>
        <taxon>Spiralia</taxon>
        <taxon>Lophotrochozoa</taxon>
        <taxon>Mollusca</taxon>
        <taxon>Bivalvia</taxon>
        <taxon>Autobranchia</taxon>
        <taxon>Pteriomorphia</taxon>
        <taxon>Mytilida</taxon>
        <taxon>Mytiloidea</taxon>
        <taxon>Mytilidae</taxon>
        <taxon>Mytilinae</taxon>
        <taxon>Mytilus</taxon>
    </lineage>
</organism>
<dbReference type="EMBL" id="UYJE01009424">
    <property type="protein sequence ID" value="VDI73394.1"/>
    <property type="molecule type" value="Genomic_DNA"/>
</dbReference>
<keyword evidence="3" id="KW-1185">Reference proteome</keyword>
<protein>
    <recommendedName>
        <fullName evidence="1">DZIP3-like HEPN domain-containing protein</fullName>
    </recommendedName>
</protein>
<feature type="domain" description="DZIP3-like HEPN" evidence="1">
    <location>
        <begin position="50"/>
        <end position="158"/>
    </location>
</feature>
<reference evidence="2" key="1">
    <citation type="submission" date="2018-11" db="EMBL/GenBank/DDBJ databases">
        <authorList>
            <person name="Alioto T."/>
            <person name="Alioto T."/>
        </authorList>
    </citation>
    <scope>NUCLEOTIDE SEQUENCE</scope>
</reference>
<evidence type="ECO:0000313" key="3">
    <source>
        <dbReference type="Proteomes" id="UP000596742"/>
    </source>
</evidence>